<feature type="transmembrane region" description="Helical" evidence="1">
    <location>
        <begin position="116"/>
        <end position="134"/>
    </location>
</feature>
<evidence type="ECO:0000256" key="1">
    <source>
        <dbReference type="SAM" id="Phobius"/>
    </source>
</evidence>
<gene>
    <name evidence="2" type="ORF">PT520_08735</name>
</gene>
<reference evidence="2" key="1">
    <citation type="journal article" date="2023" name="Antibiotics">
        <title>Genomic Characterization of Antibiotic-Resistant Campylobacterales Isolated from Chilean Poultry Meat.</title>
        <authorList>
            <person name="Concha-Toloza M."/>
            <person name="Lopez-Cantillo M."/>
            <person name="Molina-Mora J.A."/>
            <person name="Collado L."/>
        </authorList>
    </citation>
    <scope>NUCLEOTIDE SEQUENCE</scope>
    <source>
        <strain evidence="2">FR1p273A</strain>
    </source>
</reference>
<dbReference type="EMBL" id="JAQTJH010000010">
    <property type="protein sequence ID" value="MDK2062603.1"/>
    <property type="molecule type" value="Genomic_DNA"/>
</dbReference>
<name>A0AAW6VNK7_9BACT</name>
<feature type="transmembrane region" description="Helical" evidence="1">
    <location>
        <begin position="194"/>
        <end position="215"/>
    </location>
</feature>
<feature type="transmembrane region" description="Helical" evidence="1">
    <location>
        <begin position="12"/>
        <end position="31"/>
    </location>
</feature>
<feature type="transmembrane region" description="Helical" evidence="1">
    <location>
        <begin position="227"/>
        <end position="250"/>
    </location>
</feature>
<dbReference type="AlphaFoldDB" id="A0AAW6VNK7"/>
<proteinExistence type="predicted"/>
<protein>
    <submittedName>
        <fullName evidence="2">Uncharacterized protein</fullName>
    </submittedName>
</protein>
<dbReference type="RefSeq" id="WP_284074842.1">
    <property type="nucleotide sequence ID" value="NZ_JAQTJH010000010.1"/>
</dbReference>
<comment type="caution">
    <text evidence="2">The sequence shown here is derived from an EMBL/GenBank/DDBJ whole genome shotgun (WGS) entry which is preliminary data.</text>
</comment>
<keyword evidence="1" id="KW-1133">Transmembrane helix</keyword>
<accession>A0AAW6VNK7</accession>
<evidence type="ECO:0000313" key="2">
    <source>
        <dbReference type="EMBL" id="MDK2062603.1"/>
    </source>
</evidence>
<reference evidence="2" key="2">
    <citation type="submission" date="2023-02" db="EMBL/GenBank/DDBJ databases">
        <authorList>
            <person name="Concha-Toloza M."/>
            <person name="Lopez-Cantillo M."/>
            <person name="Molina-Mora J."/>
            <person name="Collado L."/>
        </authorList>
    </citation>
    <scope>NUCLEOTIDE SEQUENCE</scope>
    <source>
        <strain evidence="2">FR1p273A</strain>
    </source>
</reference>
<keyword evidence="1" id="KW-0472">Membrane</keyword>
<feature type="transmembrane region" description="Helical" evidence="1">
    <location>
        <begin position="256"/>
        <end position="272"/>
    </location>
</feature>
<dbReference type="Proteomes" id="UP001237843">
    <property type="component" value="Unassembled WGS sequence"/>
</dbReference>
<feature type="transmembrane region" description="Helical" evidence="1">
    <location>
        <begin position="83"/>
        <end position="104"/>
    </location>
</feature>
<sequence>MQEIVFFYETTIDVFSSLFLIIFGLFLIKTLRKQFEISFRKAFFLFFYHLIFLVIYVLFSYLNPSDSNTNYYKAISENIDYSLGTNVIEVLTWGVMIGSLLLLYLFDKNKLLSTKVFLSTVLIVVTSISSIFVLDKLQLDISSVDSVVNYIEKRHSYNQDGGGGIDISTMTLLEQLFTYVFRPLPFEAHSLFDLAASIENLFLLGLFLFFVKPYFNHCINPLFDKNLIFIYSFVIITSIYLAMTTANLGISVRQKWMFMLFLIYILFLYIAGERKVEKSLYKEMICEK</sequence>
<keyword evidence="1" id="KW-0812">Transmembrane</keyword>
<feature type="transmembrane region" description="Helical" evidence="1">
    <location>
        <begin position="43"/>
        <end position="63"/>
    </location>
</feature>
<evidence type="ECO:0000313" key="3">
    <source>
        <dbReference type="Proteomes" id="UP001237843"/>
    </source>
</evidence>
<organism evidence="2 3">
    <name type="scientific">Aliarcobacter butzleri</name>
    <dbReference type="NCBI Taxonomy" id="28197"/>
    <lineage>
        <taxon>Bacteria</taxon>
        <taxon>Pseudomonadati</taxon>
        <taxon>Campylobacterota</taxon>
        <taxon>Epsilonproteobacteria</taxon>
        <taxon>Campylobacterales</taxon>
        <taxon>Arcobacteraceae</taxon>
        <taxon>Aliarcobacter</taxon>
    </lineage>
</organism>